<proteinExistence type="predicted"/>
<dbReference type="Proteomes" id="UP000030428">
    <property type="component" value="Unassembled WGS sequence"/>
</dbReference>
<dbReference type="AlphaFoldDB" id="A0A0A6P5J7"/>
<accession>A0A0A6P5J7</accession>
<dbReference type="EMBL" id="JSZA02000029">
    <property type="protein sequence ID" value="KHD06023.2"/>
    <property type="molecule type" value="Genomic_DNA"/>
</dbReference>
<evidence type="ECO:0000313" key="2">
    <source>
        <dbReference type="EMBL" id="KHD06023.2"/>
    </source>
</evidence>
<comment type="caution">
    <text evidence="2">The sequence shown here is derived from an EMBL/GenBank/DDBJ whole genome shotgun (WGS) entry which is preliminary data.</text>
</comment>
<name>A0A0A6P5J7_9GAMM</name>
<reference evidence="2 3" key="1">
    <citation type="journal article" date="2016" name="Front. Microbiol.">
        <title>Single-Cell (Meta-)Genomics of a Dimorphic Candidatus Thiomargarita nelsonii Reveals Genomic Plasticity.</title>
        <authorList>
            <person name="Flood B.E."/>
            <person name="Fliss P."/>
            <person name="Jones D.S."/>
            <person name="Dick G.J."/>
            <person name="Jain S."/>
            <person name="Kaster A.K."/>
            <person name="Winkel M."/>
            <person name="Mussmann M."/>
            <person name="Bailey J."/>
        </authorList>
    </citation>
    <scope>NUCLEOTIDE SEQUENCE [LARGE SCALE GENOMIC DNA]</scope>
    <source>
        <strain evidence="2">Hydrate Ridge</strain>
    </source>
</reference>
<sequence length="874" mass="101711">MQRRAHPAAYTSALLPVDVPPPMGHKKNWTDAQKDAYILHQSSERLSQVKKQLEQGTVPMGTELSYDFIFDYEFSSEKTGNFQARIIDYGGELVNPEGYAPEKIELREKLAGMDGLFVLAPAPHPTKKDKAISEFLNLLQNTLTRIAFEQPIVLLINKWDRIAPLPEYTLSQQALKADELPTTEHRDLYNALINKVGEKNCKAFPLSAFGEYERRSTAEGKETEFPKHVNPLASFGLLEGFIWLTERLDIISLENYEQQIAAYKKWIPYPSTSLSAHIHQSKEISQLFPKQPEMSKRVLRARQQYSSIWRYRLIFLLSILVSLPLIGVGTQQAYQDNQNYNEVHSTLNNPKAQIDHVKKAEQWLENYYYTKPISHPLSWIFVVTNKTAKLELEQSRSQREQRLWQVIQNAPSLENRLQAGKNYLRALPNGKRLAQVKTIVLKDEDTLRQQREVQWWQQVEQAQTEIAKLEAARQYLENIYDGIHKAEAESIVAEIENKWRTLEEQRLWQPVLEANSPRLQIETAQSYLQEKPDGQHAAQAQMLIIQAKAILREEKEQRWWQPVEQATALLVKVEKAHAYLEAMPNGQHVAQANIILVEHETEKDWTRFENDYYDWLTNGYFLKAAQYLSQRQPKDAPKLQALKQQFRENFLKRVEAKIKSLLDRKKWNEAYQTIDNYNYFPNEFQQKEKAEQMRALRIRVQEAEDRFLYSQFIRARDIESADNYLTLAPLKTMQRQVKDYKNYLIKMQNPLGLTLILSRIEWGDFNESDNTITVFMDGKKMIEQAGIDAEANNQTGEIGRRYFTDKLNTLVTIQVKIVENNWLSNDQDSGQSRKTVKVAKLNGYTLDLYGEDFINKAVFQLEGIPQKPHLSSWK</sequence>
<evidence type="ECO:0000313" key="3">
    <source>
        <dbReference type="Proteomes" id="UP000030428"/>
    </source>
</evidence>
<feature type="coiled-coil region" evidence="1">
    <location>
        <begin position="459"/>
        <end position="505"/>
    </location>
</feature>
<organism evidence="2 3">
    <name type="scientific">Candidatus Thiomargarita nelsonii</name>
    <dbReference type="NCBI Taxonomy" id="1003181"/>
    <lineage>
        <taxon>Bacteria</taxon>
        <taxon>Pseudomonadati</taxon>
        <taxon>Pseudomonadota</taxon>
        <taxon>Gammaproteobacteria</taxon>
        <taxon>Thiotrichales</taxon>
        <taxon>Thiotrichaceae</taxon>
        <taxon>Thiomargarita</taxon>
    </lineage>
</organism>
<keyword evidence="3" id="KW-1185">Reference proteome</keyword>
<evidence type="ECO:0000256" key="1">
    <source>
        <dbReference type="SAM" id="Coils"/>
    </source>
</evidence>
<keyword evidence="1" id="KW-0175">Coiled coil</keyword>
<gene>
    <name evidence="2" type="ORF">PN36_09595</name>
</gene>
<protein>
    <submittedName>
        <fullName evidence="2">Uncharacterized protein</fullName>
    </submittedName>
</protein>